<evidence type="ECO:0000313" key="3">
    <source>
        <dbReference type="Proteomes" id="UP001446871"/>
    </source>
</evidence>
<feature type="compositionally biased region" description="Polar residues" evidence="1">
    <location>
        <begin position="61"/>
        <end position="79"/>
    </location>
</feature>
<sequence length="191" mass="21055">MPNLMSQACERCWRRKQKEVRPPQAHMPAVPISFGYLFRAPAWTRRRSVRPCIATKLLEAQTGQASPQQSQHDPSTSPASDARTGSERRASRSSVSRAAGCRDSIQAEMGSLSLAAMAEFTREQSSLPRARTFLSFETLFRSSTGVAASNLSRSDTPNPAMAGILGDFHRTLLAGSTTEQHRDQESFQRLS</sequence>
<evidence type="ECO:0000256" key="1">
    <source>
        <dbReference type="SAM" id="MobiDB-lite"/>
    </source>
</evidence>
<comment type="caution">
    <text evidence="2">The sequence shown here is derived from an EMBL/GenBank/DDBJ whole genome shotgun (WGS) entry which is preliminary data.</text>
</comment>
<name>A0ABR1WFV9_9PEZI</name>
<protein>
    <submittedName>
        <fullName evidence="2">Uncharacterized protein</fullName>
    </submittedName>
</protein>
<keyword evidence="3" id="KW-1185">Reference proteome</keyword>
<accession>A0ABR1WFV9</accession>
<dbReference type="Proteomes" id="UP001446871">
    <property type="component" value="Unassembled WGS sequence"/>
</dbReference>
<feature type="region of interest" description="Disordered" evidence="1">
    <location>
        <begin position="60"/>
        <end position="102"/>
    </location>
</feature>
<organism evidence="2 3">
    <name type="scientific">Apiospora saccharicola</name>
    <dbReference type="NCBI Taxonomy" id="335842"/>
    <lineage>
        <taxon>Eukaryota</taxon>
        <taxon>Fungi</taxon>
        <taxon>Dikarya</taxon>
        <taxon>Ascomycota</taxon>
        <taxon>Pezizomycotina</taxon>
        <taxon>Sordariomycetes</taxon>
        <taxon>Xylariomycetidae</taxon>
        <taxon>Amphisphaeriales</taxon>
        <taxon>Apiosporaceae</taxon>
        <taxon>Apiospora</taxon>
    </lineage>
</organism>
<gene>
    <name evidence="2" type="ORF">PG996_001178</name>
</gene>
<reference evidence="2 3" key="1">
    <citation type="submission" date="2023-01" db="EMBL/GenBank/DDBJ databases">
        <title>Analysis of 21 Apiospora genomes using comparative genomics revels a genus with tremendous synthesis potential of carbohydrate active enzymes and secondary metabolites.</title>
        <authorList>
            <person name="Sorensen T."/>
        </authorList>
    </citation>
    <scope>NUCLEOTIDE SEQUENCE [LARGE SCALE GENOMIC DNA]</scope>
    <source>
        <strain evidence="2 3">CBS 83171</strain>
    </source>
</reference>
<proteinExistence type="predicted"/>
<dbReference type="EMBL" id="JAQQWM010000001">
    <property type="protein sequence ID" value="KAK8082397.1"/>
    <property type="molecule type" value="Genomic_DNA"/>
</dbReference>
<evidence type="ECO:0000313" key="2">
    <source>
        <dbReference type="EMBL" id="KAK8082397.1"/>
    </source>
</evidence>